<dbReference type="Proteomes" id="UP000199532">
    <property type="component" value="Unassembled WGS sequence"/>
</dbReference>
<proteinExistence type="predicted"/>
<evidence type="ECO:0000259" key="1">
    <source>
        <dbReference type="Pfam" id="PF09995"/>
    </source>
</evidence>
<gene>
    <name evidence="2" type="ORF">SAMN04487995_0184</name>
</gene>
<dbReference type="GO" id="GO:0016491">
    <property type="term" value="F:oxidoreductase activity"/>
    <property type="evidence" value="ECO:0007669"/>
    <property type="project" value="InterPro"/>
</dbReference>
<reference evidence="2 3" key="1">
    <citation type="submission" date="2016-10" db="EMBL/GenBank/DDBJ databases">
        <authorList>
            <person name="de Groot N.N."/>
        </authorList>
    </citation>
    <scope>NUCLEOTIDE SEQUENCE [LARGE SCALE GENOMIC DNA]</scope>
    <source>
        <strain evidence="2 3">DSM 19938</strain>
    </source>
</reference>
<dbReference type="PANTHER" id="PTHR37539">
    <property type="entry name" value="SECRETED PROTEIN-RELATED"/>
    <property type="match status" value="1"/>
</dbReference>
<evidence type="ECO:0000313" key="3">
    <source>
        <dbReference type="Proteomes" id="UP000199532"/>
    </source>
</evidence>
<accession>A0A1H6Q1T9</accession>
<keyword evidence="3" id="KW-1185">Reference proteome</keyword>
<dbReference type="RefSeq" id="WP_090330891.1">
    <property type="nucleotide sequence ID" value="NZ_FNXY01000001.1"/>
</dbReference>
<organism evidence="2 3">
    <name type="scientific">Dyadobacter koreensis</name>
    <dbReference type="NCBI Taxonomy" id="408657"/>
    <lineage>
        <taxon>Bacteria</taxon>
        <taxon>Pseudomonadati</taxon>
        <taxon>Bacteroidota</taxon>
        <taxon>Cytophagia</taxon>
        <taxon>Cytophagales</taxon>
        <taxon>Spirosomataceae</taxon>
        <taxon>Dyadobacter</taxon>
    </lineage>
</organism>
<name>A0A1H6Q1T9_9BACT</name>
<dbReference type="STRING" id="408657.SAMN04487995_0184"/>
<dbReference type="PANTHER" id="PTHR37539:SF1">
    <property type="entry name" value="ER-BOUND OXYGENASE MPAB_MPAB'_RUBBER OXYGENASE CATALYTIC DOMAIN-CONTAINING PROTEIN"/>
    <property type="match status" value="1"/>
</dbReference>
<dbReference type="EMBL" id="FNXY01000001">
    <property type="protein sequence ID" value="SEI37811.1"/>
    <property type="molecule type" value="Genomic_DNA"/>
</dbReference>
<sequence length="355" mass="40485">MADHKIYSDEILDRKRLIGDKPADDFIKAVFADPVKKMQLQKWMNSTSGEQATESLSIIFPGFAFIDKAQKLPAWADPELMTEGSAFFTRYSEIIMSLLGLLSLPYCYTAAHGTMVLYISELIRKQTTKRLYDTAIFVWDVMAPDAFALNGNAYQQILKVRIMHAAVRYYTYQSRKWDDAWGVPINQEDMAGTNLSFSLIVIRGLRLLGFSISESDQEAFLHTWAVIGYLTGLDEDLIPENQKMGDELDAIIKRRQFCASPHGKELTESLIAHILAVNKSKATDNDILGLMRYLLGTEISDLLAIKKVRLPLYKLTLIKTFNLFKSFIPQRNVNQKFQNAYTTFKKQSLEIMESM</sequence>
<feature type="domain" description="ER-bound oxygenase mpaB/mpaB'/Rubber oxygenase catalytic" evidence="1">
    <location>
        <begin position="119"/>
        <end position="306"/>
    </location>
</feature>
<dbReference type="OrthoDB" id="6072815at2"/>
<protein>
    <recommendedName>
        <fullName evidence="1">ER-bound oxygenase mpaB/mpaB'/Rubber oxygenase catalytic domain-containing protein</fullName>
    </recommendedName>
</protein>
<dbReference type="Pfam" id="PF09995">
    <property type="entry name" value="MPAB_Lcp_cat"/>
    <property type="match status" value="1"/>
</dbReference>
<dbReference type="AlphaFoldDB" id="A0A1H6Q1T9"/>
<evidence type="ECO:0000313" key="2">
    <source>
        <dbReference type="EMBL" id="SEI37811.1"/>
    </source>
</evidence>
<dbReference type="InterPro" id="IPR018713">
    <property type="entry name" value="MPAB/Lcp_cat_dom"/>
</dbReference>
<dbReference type="InterPro" id="IPR037473">
    <property type="entry name" value="Lcp-like"/>
</dbReference>